<proteinExistence type="predicted"/>
<sequence>MAPTFRHGKSSRLIVKGVDASSMFNEMTVVSSVDTQETTTFGKDDRTFIAGQRTGTLTAQGFLDNTTAGTNDPFKTFRDALGSSTDLVITAIPGAPGGSTVTPGALARLGAAVETSFETAAPAMGVVTAKFDAQVNDRFDFGRVLYGPAAAISSTGGKTAVDSGVAAGTTGGGVGHFHLTQSSGSVTALVIKIQHSSATVWSDLCSSTALIATPGAKRVAVTGTVKRYTRANVHTITGGGTKSVKIICAFARRGPTI</sequence>
<reference evidence="1" key="1">
    <citation type="submission" date="2020-05" db="EMBL/GenBank/DDBJ databases">
        <authorList>
            <person name="Chiriac C."/>
            <person name="Salcher M."/>
            <person name="Ghai R."/>
            <person name="Kavagutti S V."/>
        </authorList>
    </citation>
    <scope>NUCLEOTIDE SEQUENCE</scope>
</reference>
<protein>
    <recommendedName>
        <fullName evidence="3">Major tail protein</fullName>
    </recommendedName>
</protein>
<organism evidence="1">
    <name type="scientific">uncultured Caudovirales phage</name>
    <dbReference type="NCBI Taxonomy" id="2100421"/>
    <lineage>
        <taxon>Viruses</taxon>
        <taxon>Duplodnaviria</taxon>
        <taxon>Heunggongvirae</taxon>
        <taxon>Uroviricota</taxon>
        <taxon>Caudoviricetes</taxon>
        <taxon>Peduoviridae</taxon>
        <taxon>Maltschvirus</taxon>
        <taxon>Maltschvirus maltsch</taxon>
    </lineage>
</organism>
<dbReference type="EMBL" id="LR797254">
    <property type="protein sequence ID" value="CAB4197948.1"/>
    <property type="molecule type" value="Genomic_DNA"/>
</dbReference>
<evidence type="ECO:0008006" key="3">
    <source>
        <dbReference type="Google" id="ProtNLM"/>
    </source>
</evidence>
<name>A0A6J5PE24_9CAUD</name>
<evidence type="ECO:0000313" key="2">
    <source>
        <dbReference type="EMBL" id="CAB4197948.1"/>
    </source>
</evidence>
<gene>
    <name evidence="2" type="ORF">UFOVP1305_42</name>
    <name evidence="1" type="ORF">UFOVP896_80</name>
</gene>
<accession>A0A6J5PE24</accession>
<dbReference type="EMBL" id="LR796844">
    <property type="protein sequence ID" value="CAB4169713.1"/>
    <property type="molecule type" value="Genomic_DNA"/>
</dbReference>
<evidence type="ECO:0000313" key="1">
    <source>
        <dbReference type="EMBL" id="CAB4169713.1"/>
    </source>
</evidence>